<sequence length="347" mass="39136">MVSTVCYAEDDSKRLYDYCPSFAATVLFAILFGAVTITHIVQAFRYRKPFTWVLIMAGGWELGGYIARTLSVMDQLNSGIFTAQFLLILLAPLWINAFVYMVLGRMIHFFLEDDRIFGIRARRITLMFVLFDIAAFVVQLTGGMMASGDDYSAQTIQNGLHIYTGGVGLQLAFIAVFIALALRFQRILKRQDQDQASQMVMEMSRTQYEPTSGNEASTHISLLNRSYRQARPLLIIIWVALGFIVLRNVYRLIEYGMGGVNGNTITRHEWFQYVFDAVPMLFAIIALNIYHPGKVLQGVKSDFSEENKARQAEKKAKKQAKKDSKKEGKLYAKVGNGSGHNSSDELV</sequence>
<reference evidence="1" key="1">
    <citation type="submission" date="2022-10" db="EMBL/GenBank/DDBJ databases">
        <title>Culturing micro-colonial fungi from biological soil crusts in the Mojave desert and describing Neophaeococcomyces mojavensis, and introducing the new genera and species Taxawa tesnikishii.</title>
        <authorList>
            <person name="Kurbessoian T."/>
            <person name="Stajich J.E."/>
        </authorList>
    </citation>
    <scope>NUCLEOTIDE SEQUENCE</scope>
    <source>
        <strain evidence="1">JES_112</strain>
    </source>
</reference>
<organism evidence="1 2">
    <name type="scientific">Neophaeococcomyces mojaviensis</name>
    <dbReference type="NCBI Taxonomy" id="3383035"/>
    <lineage>
        <taxon>Eukaryota</taxon>
        <taxon>Fungi</taxon>
        <taxon>Dikarya</taxon>
        <taxon>Ascomycota</taxon>
        <taxon>Pezizomycotina</taxon>
        <taxon>Eurotiomycetes</taxon>
        <taxon>Chaetothyriomycetidae</taxon>
        <taxon>Chaetothyriales</taxon>
        <taxon>Chaetothyriales incertae sedis</taxon>
        <taxon>Neophaeococcomyces</taxon>
    </lineage>
</organism>
<dbReference type="EMBL" id="JAPDRQ010000042">
    <property type="protein sequence ID" value="KAJ9659241.1"/>
    <property type="molecule type" value="Genomic_DNA"/>
</dbReference>
<evidence type="ECO:0000313" key="1">
    <source>
        <dbReference type="EMBL" id="KAJ9659241.1"/>
    </source>
</evidence>
<keyword evidence="2" id="KW-1185">Reference proteome</keyword>
<dbReference type="Proteomes" id="UP001172386">
    <property type="component" value="Unassembled WGS sequence"/>
</dbReference>
<proteinExistence type="predicted"/>
<comment type="caution">
    <text evidence="1">The sequence shown here is derived from an EMBL/GenBank/DDBJ whole genome shotgun (WGS) entry which is preliminary data.</text>
</comment>
<gene>
    <name evidence="1" type="ORF">H2198_003245</name>
</gene>
<accession>A0ACC3ACE2</accession>
<evidence type="ECO:0000313" key="2">
    <source>
        <dbReference type="Proteomes" id="UP001172386"/>
    </source>
</evidence>
<protein>
    <submittedName>
        <fullName evidence="1">Uncharacterized protein</fullName>
    </submittedName>
</protein>
<name>A0ACC3ACE2_9EURO</name>